<dbReference type="InterPro" id="IPR034686">
    <property type="entry name" value="Terpene_cyclase-like_2"/>
</dbReference>
<dbReference type="GO" id="GO:0008299">
    <property type="term" value="P:isoprenoid biosynthetic process"/>
    <property type="evidence" value="ECO:0007669"/>
    <property type="project" value="UniProtKB-ARBA"/>
</dbReference>
<dbReference type="AlphaFoldDB" id="A0AAD9S0T6"/>
<keyword evidence="4" id="KW-0456">Lyase</keyword>
<dbReference type="Proteomes" id="UP001265746">
    <property type="component" value="Unassembled WGS sequence"/>
</dbReference>
<dbReference type="SUPFAM" id="SSF48576">
    <property type="entry name" value="Terpenoid synthases"/>
    <property type="match status" value="1"/>
</dbReference>
<dbReference type="Pfam" id="PF19086">
    <property type="entry name" value="Terpene_syn_C_2"/>
    <property type="match status" value="1"/>
</dbReference>
<dbReference type="PANTHER" id="PTHR35201">
    <property type="entry name" value="TERPENE SYNTHASE"/>
    <property type="match status" value="1"/>
</dbReference>
<evidence type="ECO:0000256" key="1">
    <source>
        <dbReference type="ARBA" id="ARBA00001946"/>
    </source>
</evidence>
<dbReference type="Gene3D" id="1.10.600.10">
    <property type="entry name" value="Farnesyl Diphosphate Synthase"/>
    <property type="match status" value="1"/>
</dbReference>
<comment type="cofactor">
    <cofactor evidence="1 4">
        <name>Mg(2+)</name>
        <dbReference type="ChEBI" id="CHEBI:18420"/>
    </cofactor>
</comment>
<comment type="similarity">
    <text evidence="2 4">Belongs to the terpene synthase family.</text>
</comment>
<comment type="caution">
    <text evidence="5">The sequence shown here is derived from an EMBL/GenBank/DDBJ whole genome shotgun (WGS) entry which is preliminary data.</text>
</comment>
<keyword evidence="4" id="KW-0479">Metal-binding</keyword>
<evidence type="ECO:0000313" key="6">
    <source>
        <dbReference type="Proteomes" id="UP001265746"/>
    </source>
</evidence>
<dbReference type="GO" id="GO:0010333">
    <property type="term" value="F:terpene synthase activity"/>
    <property type="evidence" value="ECO:0007669"/>
    <property type="project" value="InterPro"/>
</dbReference>
<proteinExistence type="inferred from homology"/>
<protein>
    <recommendedName>
        <fullName evidence="4">Terpene synthase</fullName>
        <ecNumber evidence="4">4.2.3.-</ecNumber>
    </recommendedName>
</protein>
<reference evidence="5" key="1">
    <citation type="submission" date="2023-06" db="EMBL/GenBank/DDBJ databases">
        <authorList>
            <person name="Noh H."/>
        </authorList>
    </citation>
    <scope>NUCLEOTIDE SEQUENCE</scope>
    <source>
        <strain evidence="5">DUCC20226</strain>
    </source>
</reference>
<dbReference type="InterPro" id="IPR008949">
    <property type="entry name" value="Isoprenoid_synthase_dom_sf"/>
</dbReference>
<dbReference type="EC" id="4.2.3.-" evidence="4"/>
<name>A0AAD9S0T6_PHOAM</name>
<organism evidence="5 6">
    <name type="scientific">Phomopsis amygdali</name>
    <name type="common">Fusicoccum amygdali</name>
    <dbReference type="NCBI Taxonomy" id="1214568"/>
    <lineage>
        <taxon>Eukaryota</taxon>
        <taxon>Fungi</taxon>
        <taxon>Dikarya</taxon>
        <taxon>Ascomycota</taxon>
        <taxon>Pezizomycotina</taxon>
        <taxon>Sordariomycetes</taxon>
        <taxon>Sordariomycetidae</taxon>
        <taxon>Diaporthales</taxon>
        <taxon>Diaporthaceae</taxon>
        <taxon>Diaporthe</taxon>
    </lineage>
</organism>
<dbReference type="EMBL" id="JAUJFL010000012">
    <property type="protein sequence ID" value="KAK2595981.1"/>
    <property type="molecule type" value="Genomic_DNA"/>
</dbReference>
<evidence type="ECO:0000256" key="3">
    <source>
        <dbReference type="ARBA" id="ARBA00022842"/>
    </source>
</evidence>
<sequence length="257" mass="29014">MMIDAEVGDLAGDFEAAQTFRHETIKYIRYCLKLSEDEVKSPVPPNEIIAFFKVIGDAACEVYDRNHREILLSEFQFFMDTSEAEQRIRLSSELPSTKEYTRTRMGTSAVNVTTFFNEYAYGTSIPVNVLNDPDMKVLWDQTNIIIWATNDLLSLKKEVAQQTVDSLVPLLYHKHGNLDLAVSLVVETIENAVKDFDCAAEALARKFSADRELMPKLETYINACRLNCTGNLNWSLQTGRYGVSQHNIAGGVTLKLN</sequence>
<dbReference type="GO" id="GO:0046872">
    <property type="term" value="F:metal ion binding"/>
    <property type="evidence" value="ECO:0007669"/>
    <property type="project" value="UniProtKB-KW"/>
</dbReference>
<evidence type="ECO:0000313" key="5">
    <source>
        <dbReference type="EMBL" id="KAK2595981.1"/>
    </source>
</evidence>
<evidence type="ECO:0000256" key="4">
    <source>
        <dbReference type="RuleBase" id="RU366034"/>
    </source>
</evidence>
<keyword evidence="6" id="KW-1185">Reference proteome</keyword>
<evidence type="ECO:0000256" key="2">
    <source>
        <dbReference type="ARBA" id="ARBA00006333"/>
    </source>
</evidence>
<keyword evidence="3 4" id="KW-0460">Magnesium</keyword>
<gene>
    <name evidence="5" type="ORF">N8I77_013493</name>
</gene>
<dbReference type="PANTHER" id="PTHR35201:SF4">
    <property type="entry name" value="BETA-PINACENE SYNTHASE-RELATED"/>
    <property type="match status" value="1"/>
</dbReference>
<accession>A0AAD9S0T6</accession>